<feature type="region of interest" description="Disordered" evidence="1">
    <location>
        <begin position="123"/>
        <end position="156"/>
    </location>
</feature>
<protein>
    <submittedName>
        <fullName evidence="2">Uncharacterized protein</fullName>
    </submittedName>
</protein>
<dbReference type="EMBL" id="MSFK01000015">
    <property type="protein sequence ID" value="PWY86619.1"/>
    <property type="molecule type" value="Genomic_DNA"/>
</dbReference>
<sequence length="206" mass="23604">MAAQAVSDHRQHKAGATNRANPPAPYGGQDVRSYGECERHQQDQYPQASGTNARYYDEREGQQHYYQQYPQANGADARYYNGRAEHQPNQNHYQQAGGPDARYYDERAQHQQNYYEQAGGANASYYHGHEGQQPYQARPYQPQPYQQQEQYQQTSAGAGARGLSLKSLFSSKVLYLMVVNMPTEEEMAQAQRLTANWNLQGQQQRF</sequence>
<feature type="compositionally biased region" description="Basic and acidic residues" evidence="1">
    <location>
        <begin position="33"/>
        <end position="42"/>
    </location>
</feature>
<name>A0A317WJW5_9EURO</name>
<feature type="compositionally biased region" description="Low complexity" evidence="1">
    <location>
        <begin position="132"/>
        <end position="153"/>
    </location>
</feature>
<organism evidence="2 3">
    <name type="scientific">Aspergillus sclerotioniger CBS 115572</name>
    <dbReference type="NCBI Taxonomy" id="1450535"/>
    <lineage>
        <taxon>Eukaryota</taxon>
        <taxon>Fungi</taxon>
        <taxon>Dikarya</taxon>
        <taxon>Ascomycota</taxon>
        <taxon>Pezizomycotina</taxon>
        <taxon>Eurotiomycetes</taxon>
        <taxon>Eurotiomycetidae</taxon>
        <taxon>Eurotiales</taxon>
        <taxon>Aspergillaceae</taxon>
        <taxon>Aspergillus</taxon>
        <taxon>Aspergillus subgen. Circumdati</taxon>
    </lineage>
</organism>
<gene>
    <name evidence="2" type="ORF">BO94DRAFT_535764</name>
</gene>
<comment type="caution">
    <text evidence="2">The sequence shown here is derived from an EMBL/GenBank/DDBJ whole genome shotgun (WGS) entry which is preliminary data.</text>
</comment>
<dbReference type="GeneID" id="37114000"/>
<accession>A0A317WJW5</accession>
<dbReference type="RefSeq" id="XP_025467210.1">
    <property type="nucleotide sequence ID" value="XM_025611857.1"/>
</dbReference>
<proteinExistence type="predicted"/>
<dbReference type="STRING" id="1450535.A0A317WJW5"/>
<evidence type="ECO:0000313" key="3">
    <source>
        <dbReference type="Proteomes" id="UP000246702"/>
    </source>
</evidence>
<dbReference type="AlphaFoldDB" id="A0A317WJW5"/>
<reference evidence="2 3" key="1">
    <citation type="submission" date="2016-12" db="EMBL/GenBank/DDBJ databases">
        <title>The genomes of Aspergillus section Nigri reveals drivers in fungal speciation.</title>
        <authorList>
            <consortium name="DOE Joint Genome Institute"/>
            <person name="Vesth T.C."/>
            <person name="Nybo J."/>
            <person name="Theobald S."/>
            <person name="Brandl J."/>
            <person name="Frisvad J.C."/>
            <person name="Nielsen K.F."/>
            <person name="Lyhne E.K."/>
            <person name="Kogle M.E."/>
            <person name="Kuo A."/>
            <person name="Riley R."/>
            <person name="Clum A."/>
            <person name="Nolan M."/>
            <person name="Lipzen A."/>
            <person name="Salamov A."/>
            <person name="Henrissat B."/>
            <person name="Wiebenga A."/>
            <person name="De Vries R.P."/>
            <person name="Grigoriev I.V."/>
            <person name="Mortensen U.H."/>
            <person name="Andersen M.R."/>
            <person name="Baker S.E."/>
        </authorList>
    </citation>
    <scope>NUCLEOTIDE SEQUENCE [LARGE SCALE GENOMIC DNA]</scope>
    <source>
        <strain evidence="2 3">CBS 115572</strain>
    </source>
</reference>
<feature type="region of interest" description="Disordered" evidence="1">
    <location>
        <begin position="1"/>
        <end position="55"/>
    </location>
</feature>
<dbReference type="Proteomes" id="UP000246702">
    <property type="component" value="Unassembled WGS sequence"/>
</dbReference>
<keyword evidence="3" id="KW-1185">Reference proteome</keyword>
<feature type="compositionally biased region" description="Polar residues" evidence="1">
    <location>
        <begin position="43"/>
        <end position="52"/>
    </location>
</feature>
<evidence type="ECO:0000256" key="1">
    <source>
        <dbReference type="SAM" id="MobiDB-lite"/>
    </source>
</evidence>
<evidence type="ECO:0000313" key="2">
    <source>
        <dbReference type="EMBL" id="PWY86619.1"/>
    </source>
</evidence>